<reference evidence="1 2" key="3">
    <citation type="journal article" date="2012" name="J. Bacteriol.">
        <title>Genome Sequence of Paenibacillus terrae HPL-003, a Xylanase-Producing Bacterium Isolated from Soil Found in Forest Residue.</title>
        <authorList>
            <person name="Shin S.H."/>
            <person name="Kim S."/>
            <person name="Kim J.Y."/>
            <person name="Song H.Y."/>
            <person name="Cho S.J."/>
            <person name="Kim D.R."/>
            <person name="Lee K.I."/>
            <person name="Lim H.K."/>
            <person name="Park N.J."/>
            <person name="Hwang I.T."/>
            <person name="Yang K.S."/>
        </authorList>
    </citation>
    <scope>NUCLEOTIDE SEQUENCE [LARGE SCALE GENOMIC DNA]</scope>
    <source>
        <strain evidence="1 2">HPL-003</strain>
    </source>
</reference>
<proteinExistence type="predicted"/>
<reference evidence="2" key="1">
    <citation type="submission" date="2011-11" db="EMBL/GenBank/DDBJ databases">
        <title>Complete sequence of Paenibacillus terrae HPL-003.</title>
        <authorList>
            <person name="Shin S.H."/>
            <person name="Kim S."/>
            <person name="Kim J.Y."/>
        </authorList>
    </citation>
    <scope>NUCLEOTIDE SEQUENCE [LARGE SCALE GENOMIC DNA]</scope>
    <source>
        <strain evidence="2">HPL-003</strain>
    </source>
</reference>
<dbReference type="HOGENOM" id="CLU_3357464_0_0_9"/>
<reference key="2">
    <citation type="submission" date="2011-11" db="EMBL/GenBank/DDBJ databases">
        <authorList>
            <person name="Shin S.H."/>
            <person name="Kim S."/>
            <person name="Kim J.Y."/>
        </authorList>
    </citation>
    <scope>NUCLEOTIDE SEQUENCE</scope>
    <source>
        <strain>HPL-003</strain>
    </source>
</reference>
<sequence length="36" mass="4042">MSTRRQGAHMDDITLVMAVLDSVLAKLITQRNIPVF</sequence>
<protein>
    <submittedName>
        <fullName evidence="1">Uncharacterized protein</fullName>
    </submittedName>
</protein>
<gene>
    <name evidence="1" type="ordered locus">HPL003_20320</name>
</gene>
<dbReference type="AlphaFoldDB" id="G7VRZ5"/>
<dbReference type="EMBL" id="CP003107">
    <property type="protein sequence ID" value="AET60802.1"/>
    <property type="molecule type" value="Genomic_DNA"/>
</dbReference>
<organism evidence="1 2">
    <name type="scientific">Paenibacillus terrae (strain HPL-003)</name>
    <dbReference type="NCBI Taxonomy" id="985665"/>
    <lineage>
        <taxon>Bacteria</taxon>
        <taxon>Bacillati</taxon>
        <taxon>Bacillota</taxon>
        <taxon>Bacilli</taxon>
        <taxon>Bacillales</taxon>
        <taxon>Paenibacillaceae</taxon>
        <taxon>Paenibacillus</taxon>
    </lineage>
</organism>
<dbReference type="KEGG" id="pta:HPL003_20320"/>
<name>G7VRZ5_PAETH</name>
<accession>G7VRZ5</accession>
<dbReference type="Proteomes" id="UP000005876">
    <property type="component" value="Chromosome"/>
</dbReference>
<evidence type="ECO:0000313" key="1">
    <source>
        <dbReference type="EMBL" id="AET60802.1"/>
    </source>
</evidence>
<evidence type="ECO:0000313" key="2">
    <source>
        <dbReference type="Proteomes" id="UP000005876"/>
    </source>
</evidence>